<keyword evidence="1" id="KW-0812">Transmembrane</keyword>
<feature type="transmembrane region" description="Helical" evidence="1">
    <location>
        <begin position="37"/>
        <end position="59"/>
    </location>
</feature>
<dbReference type="EMBL" id="PVTF01000001">
    <property type="protein sequence ID" value="PRY46417.1"/>
    <property type="molecule type" value="Genomic_DNA"/>
</dbReference>
<evidence type="ECO:0000256" key="1">
    <source>
        <dbReference type="SAM" id="Phobius"/>
    </source>
</evidence>
<accession>A0A2T0TL99</accession>
<organism evidence="2 3">
    <name type="scientific">Umezawaea tangerina</name>
    <dbReference type="NCBI Taxonomy" id="84725"/>
    <lineage>
        <taxon>Bacteria</taxon>
        <taxon>Bacillati</taxon>
        <taxon>Actinomycetota</taxon>
        <taxon>Actinomycetes</taxon>
        <taxon>Pseudonocardiales</taxon>
        <taxon>Pseudonocardiaceae</taxon>
        <taxon>Umezawaea</taxon>
    </lineage>
</organism>
<reference evidence="2 3" key="1">
    <citation type="submission" date="2018-03" db="EMBL/GenBank/DDBJ databases">
        <title>Genomic Encyclopedia of Archaeal and Bacterial Type Strains, Phase II (KMG-II): from individual species to whole genera.</title>
        <authorList>
            <person name="Goeker M."/>
        </authorList>
    </citation>
    <scope>NUCLEOTIDE SEQUENCE [LARGE SCALE GENOMIC DNA]</scope>
    <source>
        <strain evidence="2 3">DSM 44720</strain>
    </source>
</reference>
<keyword evidence="3" id="KW-1185">Reference proteome</keyword>
<protein>
    <submittedName>
        <fullName evidence="2">Uncharacterized protein</fullName>
    </submittedName>
</protein>
<evidence type="ECO:0000313" key="2">
    <source>
        <dbReference type="EMBL" id="PRY46417.1"/>
    </source>
</evidence>
<dbReference type="Proteomes" id="UP000239494">
    <property type="component" value="Unassembled WGS sequence"/>
</dbReference>
<gene>
    <name evidence="2" type="ORF">CLV43_101693</name>
</gene>
<keyword evidence="1" id="KW-1133">Transmembrane helix</keyword>
<proteinExistence type="predicted"/>
<dbReference type="AlphaFoldDB" id="A0A2T0TL99"/>
<keyword evidence="1" id="KW-0472">Membrane</keyword>
<sequence length="67" mass="7055">MTAPKLMPLALGLFALGLVAIVVVFALFAAGRSNLPIWLNLAAWLLTPVGLGLGVVSAVRSSRARRR</sequence>
<comment type="caution">
    <text evidence="2">The sequence shown here is derived from an EMBL/GenBank/DDBJ whole genome shotgun (WGS) entry which is preliminary data.</text>
</comment>
<dbReference type="RefSeq" id="WP_106185444.1">
    <property type="nucleotide sequence ID" value="NZ_PVTF01000001.1"/>
</dbReference>
<feature type="transmembrane region" description="Helical" evidence="1">
    <location>
        <begin position="9"/>
        <end position="31"/>
    </location>
</feature>
<name>A0A2T0TL99_9PSEU</name>
<evidence type="ECO:0000313" key="3">
    <source>
        <dbReference type="Proteomes" id="UP000239494"/>
    </source>
</evidence>